<dbReference type="InterPro" id="IPR005467">
    <property type="entry name" value="His_kinase_dom"/>
</dbReference>
<keyword evidence="4" id="KW-0597">Phosphoprotein</keyword>
<feature type="domain" description="Histidine kinase" evidence="11">
    <location>
        <begin position="185"/>
        <end position="410"/>
    </location>
</feature>
<dbReference type="CDD" id="cd06225">
    <property type="entry name" value="HAMP"/>
    <property type="match status" value="1"/>
</dbReference>
<dbReference type="CDD" id="cd00082">
    <property type="entry name" value="HisKA"/>
    <property type="match status" value="1"/>
</dbReference>
<dbReference type="Pfam" id="PF02518">
    <property type="entry name" value="HATPase_c"/>
    <property type="match status" value="1"/>
</dbReference>
<dbReference type="PANTHER" id="PTHR43711">
    <property type="entry name" value="TWO-COMPONENT HISTIDINE KINASE"/>
    <property type="match status" value="1"/>
</dbReference>
<evidence type="ECO:0000256" key="10">
    <source>
        <dbReference type="SAM" id="Phobius"/>
    </source>
</evidence>
<dbReference type="InterPro" id="IPR050736">
    <property type="entry name" value="Sensor_HK_Regulatory"/>
</dbReference>
<dbReference type="InterPro" id="IPR003661">
    <property type="entry name" value="HisK_dim/P_dom"/>
</dbReference>
<dbReference type="InterPro" id="IPR003660">
    <property type="entry name" value="HAMP_dom"/>
</dbReference>
<dbReference type="FunFam" id="1.10.287.130:FF:000001">
    <property type="entry name" value="Two-component sensor histidine kinase"/>
    <property type="match status" value="1"/>
</dbReference>
<dbReference type="InterPro" id="IPR036097">
    <property type="entry name" value="HisK_dim/P_sf"/>
</dbReference>
<proteinExistence type="predicted"/>
<dbReference type="InterPro" id="IPR036890">
    <property type="entry name" value="HATPase_C_sf"/>
</dbReference>
<feature type="domain" description="HAMP" evidence="12">
    <location>
        <begin position="112"/>
        <end position="170"/>
    </location>
</feature>
<evidence type="ECO:0000256" key="9">
    <source>
        <dbReference type="SAM" id="MobiDB-lite"/>
    </source>
</evidence>
<dbReference type="InterPro" id="IPR003594">
    <property type="entry name" value="HATPase_dom"/>
</dbReference>
<name>A0A328VRJ7_9CHLR</name>
<comment type="caution">
    <text evidence="13">The sequence shown here is derived from an EMBL/GenBank/DDBJ whole genome shotgun (WGS) entry which is preliminary data.</text>
</comment>
<keyword evidence="7" id="KW-0902">Two-component regulatory system</keyword>
<evidence type="ECO:0000256" key="3">
    <source>
        <dbReference type="ARBA" id="ARBA00012438"/>
    </source>
</evidence>
<dbReference type="Gene3D" id="1.10.287.130">
    <property type="match status" value="1"/>
</dbReference>
<dbReference type="RefSeq" id="WP_189361814.1">
    <property type="nucleotide sequence ID" value="NZ_MCIF01000002.1"/>
</dbReference>
<feature type="transmembrane region" description="Helical" evidence="10">
    <location>
        <begin position="58"/>
        <end position="80"/>
    </location>
</feature>
<dbReference type="GO" id="GO:0016020">
    <property type="term" value="C:membrane"/>
    <property type="evidence" value="ECO:0007669"/>
    <property type="project" value="UniProtKB-SubCell"/>
</dbReference>
<evidence type="ECO:0000256" key="2">
    <source>
        <dbReference type="ARBA" id="ARBA00004370"/>
    </source>
</evidence>
<dbReference type="PROSITE" id="PS50109">
    <property type="entry name" value="HIS_KIN"/>
    <property type="match status" value="1"/>
</dbReference>
<dbReference type="CDD" id="cd00075">
    <property type="entry name" value="HATPase"/>
    <property type="match status" value="1"/>
</dbReference>
<keyword evidence="10" id="KW-1133">Transmembrane helix</keyword>
<feature type="region of interest" description="Disordered" evidence="9">
    <location>
        <begin position="1"/>
        <end position="20"/>
    </location>
</feature>
<evidence type="ECO:0000256" key="4">
    <source>
        <dbReference type="ARBA" id="ARBA00022553"/>
    </source>
</evidence>
<keyword evidence="5" id="KW-0808">Transferase</keyword>
<evidence type="ECO:0000259" key="12">
    <source>
        <dbReference type="PROSITE" id="PS50885"/>
    </source>
</evidence>
<dbReference type="Pfam" id="PF00512">
    <property type="entry name" value="HisKA"/>
    <property type="match status" value="1"/>
</dbReference>
<evidence type="ECO:0000256" key="8">
    <source>
        <dbReference type="ARBA" id="ARBA00023136"/>
    </source>
</evidence>
<dbReference type="PROSITE" id="PS50885">
    <property type="entry name" value="HAMP"/>
    <property type="match status" value="1"/>
</dbReference>
<dbReference type="SUPFAM" id="SSF47384">
    <property type="entry name" value="Homodimeric domain of signal transducing histidine kinase"/>
    <property type="match status" value="1"/>
</dbReference>
<reference evidence="13 14" key="1">
    <citation type="submission" date="2016-08" db="EMBL/GenBank/DDBJ databases">
        <title>Analysis of Carbohydrate Active Enzymes in Thermogemmatispora T81 Reveals Carbohydrate Degradation Ability.</title>
        <authorList>
            <person name="Tomazini A."/>
            <person name="Lal S."/>
            <person name="Stott M."/>
            <person name="Henrissat B."/>
            <person name="Polikarpov I."/>
            <person name="Sparling R."/>
            <person name="Levin D.B."/>
        </authorList>
    </citation>
    <scope>NUCLEOTIDE SEQUENCE [LARGE SCALE GENOMIC DNA]</scope>
    <source>
        <strain evidence="13 14">T81</strain>
    </source>
</reference>
<accession>A0A328VRJ7</accession>
<gene>
    <name evidence="13" type="ORF">A4R35_14365</name>
</gene>
<keyword evidence="6" id="KW-0418">Kinase</keyword>
<dbReference type="SMART" id="SM00388">
    <property type="entry name" value="HisKA"/>
    <property type="match status" value="1"/>
</dbReference>
<dbReference type="FunFam" id="3.30.565.10:FF:000006">
    <property type="entry name" value="Sensor histidine kinase WalK"/>
    <property type="match status" value="1"/>
</dbReference>
<dbReference type="PANTHER" id="PTHR43711:SF1">
    <property type="entry name" value="HISTIDINE KINASE 1"/>
    <property type="match status" value="1"/>
</dbReference>
<dbReference type="SUPFAM" id="SSF55874">
    <property type="entry name" value="ATPase domain of HSP90 chaperone/DNA topoisomerase II/histidine kinase"/>
    <property type="match status" value="1"/>
</dbReference>
<keyword evidence="10" id="KW-0812">Transmembrane</keyword>
<protein>
    <recommendedName>
        <fullName evidence="3">histidine kinase</fullName>
        <ecNumber evidence="3">2.7.13.3</ecNumber>
    </recommendedName>
</protein>
<dbReference type="Gene3D" id="6.10.340.10">
    <property type="match status" value="1"/>
</dbReference>
<dbReference type="AlphaFoldDB" id="A0A328VRJ7"/>
<dbReference type="EMBL" id="MCIF01000002">
    <property type="protein sequence ID" value="RAQ96725.1"/>
    <property type="molecule type" value="Genomic_DNA"/>
</dbReference>
<evidence type="ECO:0000313" key="14">
    <source>
        <dbReference type="Proteomes" id="UP000248706"/>
    </source>
</evidence>
<dbReference type="Gene3D" id="3.30.565.10">
    <property type="entry name" value="Histidine kinase-like ATPase, C-terminal domain"/>
    <property type="match status" value="1"/>
</dbReference>
<dbReference type="GO" id="GO:0000155">
    <property type="term" value="F:phosphorelay sensor kinase activity"/>
    <property type="evidence" value="ECO:0007669"/>
    <property type="project" value="InterPro"/>
</dbReference>
<comment type="catalytic activity">
    <reaction evidence="1">
        <text>ATP + protein L-histidine = ADP + protein N-phospho-L-histidine.</text>
        <dbReference type="EC" id="2.7.13.3"/>
    </reaction>
</comment>
<comment type="subcellular location">
    <subcellularLocation>
        <location evidence="2">Membrane</location>
    </subcellularLocation>
</comment>
<evidence type="ECO:0000313" key="13">
    <source>
        <dbReference type="EMBL" id="RAQ96725.1"/>
    </source>
</evidence>
<evidence type="ECO:0000256" key="7">
    <source>
        <dbReference type="ARBA" id="ARBA00023012"/>
    </source>
</evidence>
<evidence type="ECO:0000256" key="1">
    <source>
        <dbReference type="ARBA" id="ARBA00000085"/>
    </source>
</evidence>
<dbReference type="SMART" id="SM00387">
    <property type="entry name" value="HATPase_c"/>
    <property type="match status" value="1"/>
</dbReference>
<keyword evidence="8 10" id="KW-0472">Membrane</keyword>
<evidence type="ECO:0000256" key="6">
    <source>
        <dbReference type="ARBA" id="ARBA00022777"/>
    </source>
</evidence>
<sequence>MNESLADGTMGREGQGSGHTTGQAEATALAALRRRPLTAGPLVAASVRLPLDRLSLRLALLQLAILALGLALMALLIFLLTHVRSLNTPLAFVGAYGLLVLLLGSLSVLTTALQLRPLQELAQVAQALARGDFSQRALLPPSASPPAPDELTRLGQSLNALAGQVELATTHQHESEARVQRLLSSASHELRTPLTSIRGLSEVLLRGPVENPELLQRVLRLIKNESERMTRLINDMLTLVRLEEGRPLQVRTVDLVELAVESVEQARLFSGEQGPRIQLELATQERLVVHGDMDRLKQALAALLDNAVKYGRPFPEGQVIVRLDRHADLGEIQVIDNGPGIAPEDLPYIFERFYRGRHIPPSRADGSAIPGAGLGLAIARAIARAHQGEVSVHSEPDKGSVFSLTLPCLSGSPTRPLPPASGTES</sequence>
<evidence type="ECO:0000256" key="5">
    <source>
        <dbReference type="ARBA" id="ARBA00022679"/>
    </source>
</evidence>
<organism evidence="13 14">
    <name type="scientific">Thermogemmatispora tikiterensis</name>
    <dbReference type="NCBI Taxonomy" id="1825093"/>
    <lineage>
        <taxon>Bacteria</taxon>
        <taxon>Bacillati</taxon>
        <taxon>Chloroflexota</taxon>
        <taxon>Ktedonobacteria</taxon>
        <taxon>Thermogemmatisporales</taxon>
        <taxon>Thermogemmatisporaceae</taxon>
        <taxon>Thermogemmatispora</taxon>
    </lineage>
</organism>
<dbReference type="Pfam" id="PF00672">
    <property type="entry name" value="HAMP"/>
    <property type="match status" value="1"/>
</dbReference>
<evidence type="ECO:0000259" key="11">
    <source>
        <dbReference type="PROSITE" id="PS50109"/>
    </source>
</evidence>
<keyword evidence="14" id="KW-1185">Reference proteome</keyword>
<dbReference type="Proteomes" id="UP000248706">
    <property type="component" value="Unassembled WGS sequence"/>
</dbReference>
<dbReference type="PRINTS" id="PR00344">
    <property type="entry name" value="BCTRLSENSOR"/>
</dbReference>
<dbReference type="SMART" id="SM00304">
    <property type="entry name" value="HAMP"/>
    <property type="match status" value="1"/>
</dbReference>
<dbReference type="EC" id="2.7.13.3" evidence="3"/>
<feature type="transmembrane region" description="Helical" evidence="10">
    <location>
        <begin position="92"/>
        <end position="113"/>
    </location>
</feature>
<dbReference type="InterPro" id="IPR004358">
    <property type="entry name" value="Sig_transdc_His_kin-like_C"/>
</dbReference>